<organism evidence="1 2">
    <name type="scientific">Roridomyces roridus</name>
    <dbReference type="NCBI Taxonomy" id="1738132"/>
    <lineage>
        <taxon>Eukaryota</taxon>
        <taxon>Fungi</taxon>
        <taxon>Dikarya</taxon>
        <taxon>Basidiomycota</taxon>
        <taxon>Agaricomycotina</taxon>
        <taxon>Agaricomycetes</taxon>
        <taxon>Agaricomycetidae</taxon>
        <taxon>Agaricales</taxon>
        <taxon>Marasmiineae</taxon>
        <taxon>Mycenaceae</taxon>
        <taxon>Roridomyces</taxon>
    </lineage>
</organism>
<evidence type="ECO:0000313" key="1">
    <source>
        <dbReference type="EMBL" id="KAJ7644775.1"/>
    </source>
</evidence>
<gene>
    <name evidence="1" type="ORF">FB45DRAFT_999700</name>
</gene>
<sequence length="582" mass="65892">MADSAVILNNFRAAFQILHRNVQRAVASHEGDDSVLDVQRDEVIQFFRAAEVQNEVFPPEENASLQRSVERMIQCLCQDVVDSEERTCTEMHRTWGIREIVQEIISHFDSMDLPARAQLACLARTSRIFHEQVLDALWKHMRTMVNLIKCMPSDLWEARTIQGQFIMTGTECCTTPTASNPSLFDSDLERTCRRPISATKPGVGCFNDQMAPAHLSLFITPRLRDLRLSTFHASLFPSLTQLPDLQSVSVPRQSLIPEAQQQISALIRGLRNLQSLQVDTPFADLAVLVHLGKLRSLTTLQISPMPAGPYSAMYDQDLFSNLLSVDLHFTESDQLPGFILTMATTPSEQVLRAVFEALSERVDPKSLCTLSVKHMHRVRERRDALTGDIFKSLVSFVNLNIVCILTSDGYKLDDVLMGELARAWPHLMDLKLQTTWNDHRQASLITLLSLRTLASHCPQLRFLELTFDATSTPTVQPQLGPSNERMLHFDLFSLNAAHSPISSAIDVARYLSALFPRLAGVRGAYDHYAEEEVETEEERAEVKWSALWREVQALLPVLNDIRGEEYEWGRQSIHLCVRVYDV</sequence>
<dbReference type="AlphaFoldDB" id="A0AAD7FV64"/>
<protein>
    <recommendedName>
        <fullName evidence="3">F-box domain-containing protein</fullName>
    </recommendedName>
</protein>
<dbReference type="Gene3D" id="3.80.10.10">
    <property type="entry name" value="Ribonuclease Inhibitor"/>
    <property type="match status" value="1"/>
</dbReference>
<evidence type="ECO:0000313" key="2">
    <source>
        <dbReference type="Proteomes" id="UP001221142"/>
    </source>
</evidence>
<accession>A0AAD7FV64</accession>
<dbReference type="EMBL" id="JARKIF010000003">
    <property type="protein sequence ID" value="KAJ7644775.1"/>
    <property type="molecule type" value="Genomic_DNA"/>
</dbReference>
<dbReference type="Proteomes" id="UP001221142">
    <property type="component" value="Unassembled WGS sequence"/>
</dbReference>
<comment type="caution">
    <text evidence="1">The sequence shown here is derived from an EMBL/GenBank/DDBJ whole genome shotgun (WGS) entry which is preliminary data.</text>
</comment>
<dbReference type="SUPFAM" id="SSF52047">
    <property type="entry name" value="RNI-like"/>
    <property type="match status" value="1"/>
</dbReference>
<proteinExistence type="predicted"/>
<keyword evidence="2" id="KW-1185">Reference proteome</keyword>
<name>A0AAD7FV64_9AGAR</name>
<evidence type="ECO:0008006" key="3">
    <source>
        <dbReference type="Google" id="ProtNLM"/>
    </source>
</evidence>
<reference evidence="1" key="1">
    <citation type="submission" date="2023-03" db="EMBL/GenBank/DDBJ databases">
        <title>Massive genome expansion in bonnet fungi (Mycena s.s.) driven by repeated elements and novel gene families across ecological guilds.</title>
        <authorList>
            <consortium name="Lawrence Berkeley National Laboratory"/>
            <person name="Harder C.B."/>
            <person name="Miyauchi S."/>
            <person name="Viragh M."/>
            <person name="Kuo A."/>
            <person name="Thoen E."/>
            <person name="Andreopoulos B."/>
            <person name="Lu D."/>
            <person name="Skrede I."/>
            <person name="Drula E."/>
            <person name="Henrissat B."/>
            <person name="Morin E."/>
            <person name="Kohler A."/>
            <person name="Barry K."/>
            <person name="LaButti K."/>
            <person name="Morin E."/>
            <person name="Salamov A."/>
            <person name="Lipzen A."/>
            <person name="Mereny Z."/>
            <person name="Hegedus B."/>
            <person name="Baldrian P."/>
            <person name="Stursova M."/>
            <person name="Weitz H."/>
            <person name="Taylor A."/>
            <person name="Grigoriev I.V."/>
            <person name="Nagy L.G."/>
            <person name="Martin F."/>
            <person name="Kauserud H."/>
        </authorList>
    </citation>
    <scope>NUCLEOTIDE SEQUENCE</scope>
    <source>
        <strain evidence="1">9284</strain>
    </source>
</reference>
<dbReference type="InterPro" id="IPR032675">
    <property type="entry name" value="LRR_dom_sf"/>
</dbReference>